<feature type="compositionally biased region" description="Acidic residues" evidence="1">
    <location>
        <begin position="142"/>
        <end position="163"/>
    </location>
</feature>
<feature type="compositionally biased region" description="Basic and acidic residues" evidence="1">
    <location>
        <begin position="216"/>
        <end position="236"/>
    </location>
</feature>
<feature type="domain" description="SET" evidence="2">
    <location>
        <begin position="7"/>
        <end position="364"/>
    </location>
</feature>
<dbReference type="Pfam" id="PF00856">
    <property type="entry name" value="SET"/>
    <property type="match status" value="1"/>
</dbReference>
<dbReference type="Gene3D" id="6.10.140.2220">
    <property type="match status" value="1"/>
</dbReference>
<comment type="caution">
    <text evidence="3">The sequence shown here is derived from an EMBL/GenBank/DDBJ whole genome shotgun (WGS) entry which is preliminary data.</text>
</comment>
<evidence type="ECO:0000256" key="1">
    <source>
        <dbReference type="SAM" id="MobiDB-lite"/>
    </source>
</evidence>
<dbReference type="AlphaFoldDB" id="A0A830HDB6"/>
<dbReference type="Proteomes" id="UP000660262">
    <property type="component" value="Unassembled WGS sequence"/>
</dbReference>
<dbReference type="PROSITE" id="PS50280">
    <property type="entry name" value="SET"/>
    <property type="match status" value="1"/>
</dbReference>
<dbReference type="SUPFAM" id="SSF82199">
    <property type="entry name" value="SET domain"/>
    <property type="match status" value="1"/>
</dbReference>
<dbReference type="InterPro" id="IPR046341">
    <property type="entry name" value="SET_dom_sf"/>
</dbReference>
<dbReference type="EMBL" id="BNJQ01000008">
    <property type="protein sequence ID" value="GHP04662.1"/>
    <property type="molecule type" value="Genomic_DNA"/>
</dbReference>
<accession>A0A830HDB6</accession>
<dbReference type="InterPro" id="IPR029044">
    <property type="entry name" value="Nucleotide-diphossugar_trans"/>
</dbReference>
<evidence type="ECO:0000313" key="4">
    <source>
        <dbReference type="Proteomes" id="UP000660262"/>
    </source>
</evidence>
<proteinExistence type="predicted"/>
<reference evidence="3" key="1">
    <citation type="submission" date="2020-10" db="EMBL/GenBank/DDBJ databases">
        <title>Unveiling of a novel bifunctional photoreceptor, Dualchrome1, isolated from a cosmopolitan green alga.</title>
        <authorList>
            <person name="Suzuki S."/>
            <person name="Kawachi M."/>
        </authorList>
    </citation>
    <scope>NUCLEOTIDE SEQUENCE</scope>
    <source>
        <strain evidence="3">NIES 2893</strain>
    </source>
</reference>
<feature type="compositionally biased region" description="Basic and acidic residues" evidence="1">
    <location>
        <begin position="970"/>
        <end position="982"/>
    </location>
</feature>
<sequence length="982" mass="107871">MAAQTTPAAAVRAVPSRGMGVVAARPIRAGEIIFDPEPPLLTVVAKACETWTCAWCLHACKEHTRTGRNEASQASQFCSERCQQAAEACPAFVLFDSARHLASEAALRYVNGRAKAREARAKKTAGSATPADAKGKRPLVQEDVDDDDDDDDEEEEDEVESAEDDLRMLLAVAAQRCAAREGHEQSKHASIEFERLCSPEDVAEALQARSRQLLDALRETESDSSRKRQRSDHERDDKVSVVVRNIVGAIGAHLSAANTLARVHCNSFGVMAHADICDPLVDDVDDERRLMVRGTVMYARLSRFNHSCAPNVCRFDRFDEDANWAASSAVSLRSAGDMWNGRADSYVLAMTDIPAGEELCISYLPLIWIWPAVVVIATTLINCVVVADAHDDASSAIARVCEARDAGTQEAMRTYRLSVSGRRKEMPEGCINNKAQESSCTAPSQFHIVTQTSKEIADYAIIATSINAAYADQHGYGFESVDELTLDQDKFDHRYEKVRILRHKLDELCPAMARYVTGSTLSRSKKLPTATSLGCPEWLVWIDADATVVDFSQRFEDIIGEDDDNIHLHACRDTATDVQQAINSGVMILRNSLWTRQFLDTWWAAAEGAVDEIHGMPVKITDEEAFQRMYTENVGDLRQHSRIHSEFVFNTPYPYFTIPDKEASKQFIFHPLVTIPYVRTKLFTHVLDSMCGAAERSSESSPSLGNPKAEPLPHVVMTSPQLVNMTATWIKEWAEMVLNFDGDALGDVPLVSELEENNHLAHVASTGTKNIANGLSQMWMTEARRRAKSEAEMAAFDFTPEQRKLLHYFQALSMRIARSNWSDPQAPGGCQSCRTVCLDSSKVLGELYEAFYDDGGQLPSQWLEGAVDAPAGNLAYSLALYRTALECDPGNSGAARRYVRVFEELLQAGLDIDGSKLDGTPGLDMVYVRAVASSTAAEAATIAARQAVSEMLSQSGGAHSAAGAGGLGERNPKFIGHDDVSW</sequence>
<dbReference type="PANTHER" id="PTHR47420:SF3">
    <property type="entry name" value="HISTONE-LYSINE N-METHYLTRANSFERASE ASHR2"/>
    <property type="match status" value="1"/>
</dbReference>
<dbReference type="InterPro" id="IPR001214">
    <property type="entry name" value="SET_dom"/>
</dbReference>
<dbReference type="Gene3D" id="3.90.550.10">
    <property type="entry name" value="Spore Coat Polysaccharide Biosynthesis Protein SpsA, Chain A"/>
    <property type="match status" value="1"/>
</dbReference>
<feature type="region of interest" description="Disordered" evidence="1">
    <location>
        <begin position="959"/>
        <end position="982"/>
    </location>
</feature>
<name>A0A830HDB6_9CHLO</name>
<dbReference type="InterPro" id="IPR044238">
    <property type="entry name" value="ASHR2-like"/>
</dbReference>
<evidence type="ECO:0000313" key="3">
    <source>
        <dbReference type="EMBL" id="GHP04662.1"/>
    </source>
</evidence>
<feature type="region of interest" description="Disordered" evidence="1">
    <location>
        <begin position="215"/>
        <end position="236"/>
    </location>
</feature>
<keyword evidence="4" id="KW-1185">Reference proteome</keyword>
<gene>
    <name evidence="3" type="ORF">PPROV_000341600</name>
</gene>
<protein>
    <recommendedName>
        <fullName evidence="2">SET domain-containing protein</fullName>
    </recommendedName>
</protein>
<dbReference type="PANTHER" id="PTHR47420">
    <property type="entry name" value="HISTONE-LYSINE N-METHYLTRANSFERASE ASHR2"/>
    <property type="match status" value="1"/>
</dbReference>
<organism evidence="3 4">
    <name type="scientific">Pycnococcus provasolii</name>
    <dbReference type="NCBI Taxonomy" id="41880"/>
    <lineage>
        <taxon>Eukaryota</taxon>
        <taxon>Viridiplantae</taxon>
        <taxon>Chlorophyta</taxon>
        <taxon>Pseudoscourfieldiophyceae</taxon>
        <taxon>Pseudoscourfieldiales</taxon>
        <taxon>Pycnococcaceae</taxon>
        <taxon>Pycnococcus</taxon>
    </lineage>
</organism>
<evidence type="ECO:0000259" key="2">
    <source>
        <dbReference type="PROSITE" id="PS50280"/>
    </source>
</evidence>
<feature type="region of interest" description="Disordered" evidence="1">
    <location>
        <begin position="120"/>
        <end position="165"/>
    </location>
</feature>
<dbReference type="Gene3D" id="2.170.270.10">
    <property type="entry name" value="SET domain"/>
    <property type="match status" value="2"/>
</dbReference>
<dbReference type="OrthoDB" id="407658at2759"/>